<accession>A0ABT5L192</accession>
<keyword evidence="1" id="KW-0732">Signal</keyword>
<reference evidence="2 3" key="1">
    <citation type="submission" date="2022-10" db="EMBL/GenBank/DDBJ databases">
        <title>Alteromonas sp. chi3 Genome sequencing.</title>
        <authorList>
            <person name="Park S."/>
        </authorList>
    </citation>
    <scope>NUCLEOTIDE SEQUENCE [LARGE SCALE GENOMIC DNA]</scope>
    <source>
        <strain evidence="3">chi3</strain>
    </source>
</reference>
<evidence type="ECO:0000256" key="1">
    <source>
        <dbReference type="SAM" id="SignalP"/>
    </source>
</evidence>
<sequence length="265" mass="29874">MCRILLLVLCVAGSAVSQPVAAHYSCDVDLNYGVVVEGERIRVLKDYFTVYQINHQQQLFVGGNWLKLDDQQARLVTDYATGLHAVIPQVTLLATTGIDLAAESVEQMFTSLLGNEHDSYEKLNAAMKHIKKMVRVKFRYKHTFYYLGPSYIEELEEFEDNELMAPLSKTLTTSVGSILTMLGAMDSDRFVVDEVEMATINERLAHYAATSDSIGPPALTTLPEKARWYCDFFVKLDGMEQQMKRAIPELAEIDLITLPQHQESN</sequence>
<name>A0ABT5L192_9ALTE</name>
<keyword evidence="3" id="KW-1185">Reference proteome</keyword>
<protein>
    <submittedName>
        <fullName evidence="2">DUF2884 family protein</fullName>
    </submittedName>
</protein>
<organism evidence="2 3">
    <name type="scientific">Alteromonas gilva</name>
    <dbReference type="NCBI Taxonomy" id="2987522"/>
    <lineage>
        <taxon>Bacteria</taxon>
        <taxon>Pseudomonadati</taxon>
        <taxon>Pseudomonadota</taxon>
        <taxon>Gammaproteobacteria</taxon>
        <taxon>Alteromonadales</taxon>
        <taxon>Alteromonadaceae</taxon>
        <taxon>Alteromonas/Salinimonas group</taxon>
        <taxon>Alteromonas</taxon>
    </lineage>
</organism>
<feature type="chain" id="PRO_5045803898" evidence="1">
    <location>
        <begin position="18"/>
        <end position="265"/>
    </location>
</feature>
<evidence type="ECO:0000313" key="2">
    <source>
        <dbReference type="EMBL" id="MDC8830166.1"/>
    </source>
</evidence>
<dbReference type="Pfam" id="PF11101">
    <property type="entry name" value="DUF2884"/>
    <property type="match status" value="1"/>
</dbReference>
<comment type="caution">
    <text evidence="2">The sequence shown here is derived from an EMBL/GenBank/DDBJ whole genome shotgun (WGS) entry which is preliminary data.</text>
</comment>
<gene>
    <name evidence="2" type="ORF">OIK42_05255</name>
</gene>
<dbReference type="RefSeq" id="WP_273638925.1">
    <property type="nucleotide sequence ID" value="NZ_JAQQXP010000001.1"/>
</dbReference>
<proteinExistence type="predicted"/>
<dbReference type="Proteomes" id="UP001218788">
    <property type="component" value="Unassembled WGS sequence"/>
</dbReference>
<evidence type="ECO:0000313" key="3">
    <source>
        <dbReference type="Proteomes" id="UP001218788"/>
    </source>
</evidence>
<dbReference type="InterPro" id="IPR021307">
    <property type="entry name" value="DUF2884"/>
</dbReference>
<dbReference type="EMBL" id="JAQQXP010000001">
    <property type="protein sequence ID" value="MDC8830166.1"/>
    <property type="molecule type" value="Genomic_DNA"/>
</dbReference>
<feature type="signal peptide" evidence="1">
    <location>
        <begin position="1"/>
        <end position="17"/>
    </location>
</feature>